<dbReference type="SUPFAM" id="SSF47384">
    <property type="entry name" value="Homodimeric domain of signal transducing histidine kinase"/>
    <property type="match status" value="1"/>
</dbReference>
<evidence type="ECO:0000256" key="9">
    <source>
        <dbReference type="ARBA" id="ARBA00023012"/>
    </source>
</evidence>
<dbReference type="InterPro" id="IPR003661">
    <property type="entry name" value="HisK_dim/P_dom"/>
</dbReference>
<dbReference type="Gene3D" id="3.30.565.10">
    <property type="entry name" value="Histidine kinase-like ATPase, C-terminal domain"/>
    <property type="match status" value="1"/>
</dbReference>
<evidence type="ECO:0000256" key="1">
    <source>
        <dbReference type="ARBA" id="ARBA00000085"/>
    </source>
</evidence>
<dbReference type="Pfam" id="PF02518">
    <property type="entry name" value="HATPase_c"/>
    <property type="match status" value="1"/>
</dbReference>
<dbReference type="InterPro" id="IPR036097">
    <property type="entry name" value="HisK_dim/P_sf"/>
</dbReference>
<dbReference type="SMART" id="SM00304">
    <property type="entry name" value="HAMP"/>
    <property type="match status" value="1"/>
</dbReference>
<sequence length="468" mass="52362">MKPKCPRGLIFRLTGLYGLLFFSAFFFILFGLYQLFYRDLLHETDVDLLEDLAEIKSAYQKGGLGLMKAFIREEVLDDGPEDVFVRVWDRNGHLIFSSDPASWGEGLFPASPPPLEIQGHLFHTVSIPRRPEHKARVMVAPLREGLLLEEAIALKWREDLLKKLRQSLILGAGATLIAALLAGLLLARQIISQIRKIDAVARKIATSNDLSQRVPLKGTEDELDSLASTFNLMLERLEAFVRELSEMIDHTAHDFKTPLARIRTMAETSLQDQNPEAVKAALVQIMDESDRFLNLLNAIMDISEAKTGLLHLRKEPLLLKDLVEEVAQPFRVLARSQKIRFQTRYRENNKVVFGDRRKILQALLNILDNAFKVTPPGGEVVLEAREGEGRVEIRISDTGPGIAPEEVSRIFERFYRRSPSGRGLGLALAKAYIEAHGGQILVSSSPGRGSLFSVYLPSPELAKGTSGH</sequence>
<dbReference type="InterPro" id="IPR036890">
    <property type="entry name" value="HATPase_C_sf"/>
</dbReference>
<comment type="catalytic activity">
    <reaction evidence="1">
        <text>ATP + protein L-histidine = ADP + protein N-phospho-L-histidine.</text>
        <dbReference type="EC" id="2.7.13.3"/>
    </reaction>
</comment>
<dbReference type="SUPFAM" id="SSF55874">
    <property type="entry name" value="ATPase domain of HSP90 chaperone/DNA topoisomerase II/histidine kinase"/>
    <property type="match status" value="1"/>
</dbReference>
<evidence type="ECO:0000256" key="2">
    <source>
        <dbReference type="ARBA" id="ARBA00004370"/>
    </source>
</evidence>
<dbReference type="SMART" id="SM00387">
    <property type="entry name" value="HATPase_c"/>
    <property type="match status" value="1"/>
</dbReference>
<keyword evidence="9" id="KW-0902">Two-component regulatory system</keyword>
<keyword evidence="8" id="KW-1133">Transmembrane helix</keyword>
<evidence type="ECO:0000256" key="6">
    <source>
        <dbReference type="ARBA" id="ARBA00022692"/>
    </source>
</evidence>
<dbReference type="GO" id="GO:0000155">
    <property type="term" value="F:phosphorelay sensor kinase activity"/>
    <property type="evidence" value="ECO:0007669"/>
    <property type="project" value="InterPro"/>
</dbReference>
<dbReference type="EC" id="2.7.13.3" evidence="3"/>
<accession>A0A6G7PY73</accession>
<dbReference type="CDD" id="cd06225">
    <property type="entry name" value="HAMP"/>
    <property type="match status" value="1"/>
</dbReference>
<evidence type="ECO:0000256" key="5">
    <source>
        <dbReference type="ARBA" id="ARBA00022679"/>
    </source>
</evidence>
<dbReference type="AlphaFoldDB" id="A0A6G7PY73"/>
<keyword evidence="5" id="KW-0808">Transferase</keyword>
<dbReference type="PANTHER" id="PTHR45436:SF8">
    <property type="entry name" value="HISTIDINE KINASE"/>
    <property type="match status" value="1"/>
</dbReference>
<name>A0A6G7PY73_9BACT</name>
<evidence type="ECO:0000313" key="11">
    <source>
        <dbReference type="EMBL" id="QIJ72398.1"/>
    </source>
</evidence>
<dbReference type="InterPro" id="IPR003660">
    <property type="entry name" value="HAMP_dom"/>
</dbReference>
<dbReference type="InterPro" id="IPR050428">
    <property type="entry name" value="TCS_sensor_his_kinase"/>
</dbReference>
<dbReference type="InterPro" id="IPR004358">
    <property type="entry name" value="Sig_transdc_His_kin-like_C"/>
</dbReference>
<evidence type="ECO:0000256" key="8">
    <source>
        <dbReference type="ARBA" id="ARBA00022989"/>
    </source>
</evidence>
<evidence type="ECO:0000256" key="3">
    <source>
        <dbReference type="ARBA" id="ARBA00012438"/>
    </source>
</evidence>
<dbReference type="PRINTS" id="PR00344">
    <property type="entry name" value="BCTRLSENSOR"/>
</dbReference>
<dbReference type="PANTHER" id="PTHR45436">
    <property type="entry name" value="SENSOR HISTIDINE KINASE YKOH"/>
    <property type="match status" value="1"/>
</dbReference>
<keyword evidence="6" id="KW-0812">Transmembrane</keyword>
<dbReference type="Proteomes" id="UP000502179">
    <property type="component" value="Chromosome"/>
</dbReference>
<dbReference type="EMBL" id="CP048877">
    <property type="protein sequence ID" value="QIJ72398.1"/>
    <property type="molecule type" value="Genomic_DNA"/>
</dbReference>
<dbReference type="FunFam" id="3.30.565.10:FF:000006">
    <property type="entry name" value="Sensor histidine kinase WalK"/>
    <property type="match status" value="1"/>
</dbReference>
<evidence type="ECO:0000256" key="7">
    <source>
        <dbReference type="ARBA" id="ARBA00022777"/>
    </source>
</evidence>
<reference evidence="11 12" key="1">
    <citation type="submission" date="2020-02" db="EMBL/GenBank/DDBJ databases">
        <title>Genome analysis of Thermosulfuriphilus ammonigenes ST65T, an anaerobic thermophilic chemolithoautotrophic bacterium isolated from a deep-sea hydrothermal vent.</title>
        <authorList>
            <person name="Slobodkina G."/>
            <person name="Allioux M."/>
            <person name="Merkel A."/>
            <person name="Alain K."/>
            <person name="Jebbar M."/>
            <person name="Slobodkin A."/>
        </authorList>
    </citation>
    <scope>NUCLEOTIDE SEQUENCE [LARGE SCALE GENOMIC DNA]</scope>
    <source>
        <strain evidence="11 12">ST65</strain>
    </source>
</reference>
<keyword evidence="10" id="KW-0472">Membrane</keyword>
<proteinExistence type="predicted"/>
<evidence type="ECO:0000256" key="4">
    <source>
        <dbReference type="ARBA" id="ARBA00022553"/>
    </source>
</evidence>
<dbReference type="CDD" id="cd00075">
    <property type="entry name" value="HATPase"/>
    <property type="match status" value="1"/>
</dbReference>
<protein>
    <recommendedName>
        <fullName evidence="3">histidine kinase</fullName>
        <ecNumber evidence="3">2.7.13.3</ecNumber>
    </recommendedName>
</protein>
<dbReference type="Pfam" id="PF00672">
    <property type="entry name" value="HAMP"/>
    <property type="match status" value="1"/>
</dbReference>
<dbReference type="InterPro" id="IPR005467">
    <property type="entry name" value="His_kinase_dom"/>
</dbReference>
<dbReference type="KEGG" id="tav:G4V39_08995"/>
<gene>
    <name evidence="11" type="ORF">G4V39_08995</name>
</gene>
<comment type="subcellular location">
    <subcellularLocation>
        <location evidence="2">Membrane</location>
    </subcellularLocation>
</comment>
<dbReference type="InterPro" id="IPR003594">
    <property type="entry name" value="HATPase_dom"/>
</dbReference>
<dbReference type="CDD" id="cd00082">
    <property type="entry name" value="HisKA"/>
    <property type="match status" value="1"/>
</dbReference>
<dbReference type="PROSITE" id="PS50885">
    <property type="entry name" value="HAMP"/>
    <property type="match status" value="1"/>
</dbReference>
<dbReference type="Gene3D" id="6.10.340.10">
    <property type="match status" value="1"/>
</dbReference>
<dbReference type="RefSeq" id="WP_166032615.1">
    <property type="nucleotide sequence ID" value="NZ_CP048877.1"/>
</dbReference>
<dbReference type="SUPFAM" id="SSF158472">
    <property type="entry name" value="HAMP domain-like"/>
    <property type="match status" value="1"/>
</dbReference>
<dbReference type="PROSITE" id="PS50109">
    <property type="entry name" value="HIS_KIN"/>
    <property type="match status" value="1"/>
</dbReference>
<keyword evidence="12" id="KW-1185">Reference proteome</keyword>
<dbReference type="SMART" id="SM00388">
    <property type="entry name" value="HisKA"/>
    <property type="match status" value="1"/>
</dbReference>
<dbReference type="Pfam" id="PF00512">
    <property type="entry name" value="HisKA"/>
    <property type="match status" value="1"/>
</dbReference>
<keyword evidence="4" id="KW-0597">Phosphoprotein</keyword>
<evidence type="ECO:0000313" key="12">
    <source>
        <dbReference type="Proteomes" id="UP000502179"/>
    </source>
</evidence>
<evidence type="ECO:0000256" key="10">
    <source>
        <dbReference type="ARBA" id="ARBA00023136"/>
    </source>
</evidence>
<organism evidence="11 12">
    <name type="scientific">Thermosulfuriphilus ammonigenes</name>
    <dbReference type="NCBI Taxonomy" id="1936021"/>
    <lineage>
        <taxon>Bacteria</taxon>
        <taxon>Pseudomonadati</taxon>
        <taxon>Thermodesulfobacteriota</taxon>
        <taxon>Thermodesulfobacteria</taxon>
        <taxon>Thermodesulfobacteriales</taxon>
        <taxon>Thermodesulfobacteriaceae</taxon>
        <taxon>Thermosulfuriphilus</taxon>
    </lineage>
</organism>
<dbReference type="Gene3D" id="1.10.287.130">
    <property type="match status" value="1"/>
</dbReference>
<keyword evidence="7 11" id="KW-0418">Kinase</keyword>
<dbReference type="GO" id="GO:0005886">
    <property type="term" value="C:plasma membrane"/>
    <property type="evidence" value="ECO:0007669"/>
    <property type="project" value="TreeGrafter"/>
</dbReference>